<proteinExistence type="predicted"/>
<accession>A0A2J6PNC1</accession>
<organism evidence="2 3">
    <name type="scientific">Hyaloscypha hepaticicola</name>
    <dbReference type="NCBI Taxonomy" id="2082293"/>
    <lineage>
        <taxon>Eukaryota</taxon>
        <taxon>Fungi</taxon>
        <taxon>Dikarya</taxon>
        <taxon>Ascomycota</taxon>
        <taxon>Pezizomycotina</taxon>
        <taxon>Leotiomycetes</taxon>
        <taxon>Helotiales</taxon>
        <taxon>Hyaloscyphaceae</taxon>
        <taxon>Hyaloscypha</taxon>
    </lineage>
</organism>
<dbReference type="EMBL" id="KZ613512">
    <property type="protein sequence ID" value="PMD15524.1"/>
    <property type="molecule type" value="Genomic_DNA"/>
</dbReference>
<feature type="compositionally biased region" description="Acidic residues" evidence="1">
    <location>
        <begin position="31"/>
        <end position="41"/>
    </location>
</feature>
<feature type="region of interest" description="Disordered" evidence="1">
    <location>
        <begin position="1"/>
        <end position="53"/>
    </location>
</feature>
<reference evidence="2 3" key="1">
    <citation type="submission" date="2016-05" db="EMBL/GenBank/DDBJ databases">
        <title>A degradative enzymes factory behind the ericoid mycorrhizal symbiosis.</title>
        <authorList>
            <consortium name="DOE Joint Genome Institute"/>
            <person name="Martino E."/>
            <person name="Morin E."/>
            <person name="Grelet G."/>
            <person name="Kuo A."/>
            <person name="Kohler A."/>
            <person name="Daghino S."/>
            <person name="Barry K."/>
            <person name="Choi C."/>
            <person name="Cichocki N."/>
            <person name="Clum A."/>
            <person name="Copeland A."/>
            <person name="Hainaut M."/>
            <person name="Haridas S."/>
            <person name="Labutti K."/>
            <person name="Lindquist E."/>
            <person name="Lipzen A."/>
            <person name="Khouja H.-R."/>
            <person name="Murat C."/>
            <person name="Ohm R."/>
            <person name="Olson A."/>
            <person name="Spatafora J."/>
            <person name="Veneault-Fourrey C."/>
            <person name="Henrissat B."/>
            <person name="Grigoriev I."/>
            <person name="Martin F."/>
            <person name="Perotto S."/>
        </authorList>
    </citation>
    <scope>NUCLEOTIDE SEQUENCE [LARGE SCALE GENOMIC DNA]</scope>
    <source>
        <strain evidence="2 3">UAMH 7357</strain>
    </source>
</reference>
<dbReference type="AlphaFoldDB" id="A0A2J6PNC1"/>
<gene>
    <name evidence="2" type="ORF">NA56DRAFT_709653</name>
</gene>
<protein>
    <submittedName>
        <fullName evidence="2">Uncharacterized protein</fullName>
    </submittedName>
</protein>
<feature type="compositionally biased region" description="Basic and acidic residues" evidence="1">
    <location>
        <begin position="1"/>
        <end position="16"/>
    </location>
</feature>
<name>A0A2J6PNC1_9HELO</name>
<sequence length="183" mass="20844">MKIDPGLLKEDNEKQSTLKHGPSKHSKEVETSDGDSNDADSENSTIKAHSFVLPKEIEEPEDTEINPYWDDIFPTITRLNLNLLPAENKPPPKTTITAIAIHSYKIKMRLLSENFLRMVERSPGGRELAAKNQSFWVDSMKTCCMLVEKDFHILFKERLGSGSRTGEIRRRGRGREVLNVLPR</sequence>
<evidence type="ECO:0000256" key="1">
    <source>
        <dbReference type="SAM" id="MobiDB-lite"/>
    </source>
</evidence>
<keyword evidence="3" id="KW-1185">Reference proteome</keyword>
<dbReference type="Proteomes" id="UP000235672">
    <property type="component" value="Unassembled WGS sequence"/>
</dbReference>
<evidence type="ECO:0000313" key="3">
    <source>
        <dbReference type="Proteomes" id="UP000235672"/>
    </source>
</evidence>
<evidence type="ECO:0000313" key="2">
    <source>
        <dbReference type="EMBL" id="PMD15524.1"/>
    </source>
</evidence>